<keyword evidence="2" id="KW-1185">Reference proteome</keyword>
<dbReference type="GeneID" id="117677380"/>
<sequence>MEAGKGSGDTTARGGVCPPKAPFASFTGPRNNRARRLNVGDGDTFSPVFSAGGPVGKNRLRRSGHTWRGRGRLSLPPTRLRRTEWKTASLPFSPPLPSRQKKKDATLEDPLPGAFPHLSPLRRPSPVQPSPALPPAVARGLQCRKQKEAFAGTYLLPPGESDRPGSSFSHGRLPRPCSSASLSSSNRRILELCRPEMRWDFWFDGQETQRGDEGSWVSTEKSIPAQLQWRPSYFSSSTCI</sequence>
<accession>A0ABM3ZKK6</accession>
<evidence type="ECO:0000313" key="3">
    <source>
        <dbReference type="RefSeq" id="XP_060548911.1"/>
    </source>
</evidence>
<proteinExistence type="predicted"/>
<evidence type="ECO:0000256" key="1">
    <source>
        <dbReference type="SAM" id="MobiDB-lite"/>
    </source>
</evidence>
<dbReference type="RefSeq" id="XP_060548911.1">
    <property type="nucleotide sequence ID" value="XM_060692928.1"/>
</dbReference>
<evidence type="ECO:0000313" key="2">
    <source>
        <dbReference type="Proteomes" id="UP001652622"/>
    </source>
</evidence>
<dbReference type="Proteomes" id="UP001652622">
    <property type="component" value="Unplaced"/>
</dbReference>
<feature type="region of interest" description="Disordered" evidence="1">
    <location>
        <begin position="1"/>
        <end position="135"/>
    </location>
</feature>
<gene>
    <name evidence="3" type="primary">LOC117677380</name>
</gene>
<protein>
    <submittedName>
        <fullName evidence="3">Uncharacterized protein LOC117677380</fullName>
    </submittedName>
</protein>
<reference evidence="3" key="1">
    <citation type="submission" date="2025-08" db="UniProtKB">
        <authorList>
            <consortium name="RefSeq"/>
        </authorList>
    </citation>
    <scope>IDENTIFICATION</scope>
    <source>
        <tissue evidence="3">Blood</tissue>
    </source>
</reference>
<feature type="compositionally biased region" description="Basic residues" evidence="1">
    <location>
        <begin position="58"/>
        <end position="71"/>
    </location>
</feature>
<organism evidence="2 3">
    <name type="scientific">Pantherophis guttatus</name>
    <name type="common">Corn snake</name>
    <name type="synonym">Elaphe guttata</name>
    <dbReference type="NCBI Taxonomy" id="94885"/>
    <lineage>
        <taxon>Eukaryota</taxon>
        <taxon>Metazoa</taxon>
        <taxon>Chordata</taxon>
        <taxon>Craniata</taxon>
        <taxon>Vertebrata</taxon>
        <taxon>Euteleostomi</taxon>
        <taxon>Lepidosauria</taxon>
        <taxon>Squamata</taxon>
        <taxon>Bifurcata</taxon>
        <taxon>Unidentata</taxon>
        <taxon>Episquamata</taxon>
        <taxon>Toxicofera</taxon>
        <taxon>Serpentes</taxon>
        <taxon>Colubroidea</taxon>
        <taxon>Colubridae</taxon>
        <taxon>Colubrinae</taxon>
        <taxon>Pantherophis</taxon>
    </lineage>
</organism>
<name>A0ABM3ZKK6_PANGU</name>
<feature type="region of interest" description="Disordered" evidence="1">
    <location>
        <begin position="154"/>
        <end position="181"/>
    </location>
</feature>